<dbReference type="OrthoDB" id="9987040at2759"/>
<gene>
    <name evidence="2" type="ORF">EDS130_LOCUS39906</name>
</gene>
<name>A0A815Q2H3_ADIRI</name>
<accession>A0A815Q2H3</accession>
<evidence type="ECO:0000256" key="1">
    <source>
        <dbReference type="SAM" id="MobiDB-lite"/>
    </source>
</evidence>
<organism evidence="2 3">
    <name type="scientific">Adineta ricciae</name>
    <name type="common">Rotifer</name>
    <dbReference type="NCBI Taxonomy" id="249248"/>
    <lineage>
        <taxon>Eukaryota</taxon>
        <taxon>Metazoa</taxon>
        <taxon>Spiralia</taxon>
        <taxon>Gnathifera</taxon>
        <taxon>Rotifera</taxon>
        <taxon>Eurotatoria</taxon>
        <taxon>Bdelloidea</taxon>
        <taxon>Adinetida</taxon>
        <taxon>Adinetidae</taxon>
        <taxon>Adineta</taxon>
    </lineage>
</organism>
<dbReference type="AlphaFoldDB" id="A0A815Q2H3"/>
<dbReference type="EMBL" id="CAJNOJ010000462">
    <property type="protein sequence ID" value="CAF1457093.1"/>
    <property type="molecule type" value="Genomic_DNA"/>
</dbReference>
<dbReference type="SUPFAM" id="SSF101898">
    <property type="entry name" value="NHL repeat"/>
    <property type="match status" value="1"/>
</dbReference>
<evidence type="ECO:0000313" key="2">
    <source>
        <dbReference type="EMBL" id="CAF1457093.1"/>
    </source>
</evidence>
<protein>
    <submittedName>
        <fullName evidence="2">Uncharacterized protein</fullName>
    </submittedName>
</protein>
<dbReference type="InterPro" id="IPR011042">
    <property type="entry name" value="6-blade_b-propeller_TolB-like"/>
</dbReference>
<dbReference type="Proteomes" id="UP000663852">
    <property type="component" value="Unassembled WGS sequence"/>
</dbReference>
<reference evidence="2" key="1">
    <citation type="submission" date="2021-02" db="EMBL/GenBank/DDBJ databases">
        <authorList>
            <person name="Nowell W R."/>
        </authorList>
    </citation>
    <scope>NUCLEOTIDE SEQUENCE</scope>
</reference>
<comment type="caution">
    <text evidence="2">The sequence shown here is derived from an EMBL/GenBank/DDBJ whole genome shotgun (WGS) entry which is preliminary data.</text>
</comment>
<proteinExistence type="predicted"/>
<feature type="region of interest" description="Disordered" evidence="1">
    <location>
        <begin position="1"/>
        <end position="22"/>
    </location>
</feature>
<evidence type="ECO:0000313" key="3">
    <source>
        <dbReference type="Proteomes" id="UP000663852"/>
    </source>
</evidence>
<dbReference type="Gene3D" id="2.120.10.30">
    <property type="entry name" value="TolB, C-terminal domain"/>
    <property type="match status" value="1"/>
</dbReference>
<sequence>MNGWRKWGRKSTESNCGNGRIMRWSEGSRQGEVIVGRNGKGEESNQLSSPIGLSFDVEENLYGSDCENDRILRFVFVKILIDLEILTRNTKAN</sequence>